<dbReference type="PROSITE" id="PS50076">
    <property type="entry name" value="DNAJ_2"/>
    <property type="match status" value="1"/>
</dbReference>
<protein>
    <recommendedName>
        <fullName evidence="1">J domain-containing protein</fullName>
    </recommendedName>
</protein>
<dbReference type="PRINTS" id="PR00625">
    <property type="entry name" value="JDOMAIN"/>
</dbReference>
<feature type="domain" description="J" evidence="1">
    <location>
        <begin position="13"/>
        <end position="82"/>
    </location>
</feature>
<dbReference type="InterPro" id="IPR053232">
    <property type="entry name" value="DnaJ_C/III_chloroplastic"/>
</dbReference>
<dbReference type="Gene3D" id="1.10.287.110">
    <property type="entry name" value="DnaJ domain"/>
    <property type="match status" value="1"/>
</dbReference>
<dbReference type="PROSITE" id="PS00636">
    <property type="entry name" value="DNAJ_1"/>
    <property type="match status" value="1"/>
</dbReference>
<evidence type="ECO:0000313" key="3">
    <source>
        <dbReference type="Proteomes" id="UP001168877"/>
    </source>
</evidence>
<dbReference type="InterPro" id="IPR018253">
    <property type="entry name" value="DnaJ_domain_CS"/>
</dbReference>
<dbReference type="CDD" id="cd06257">
    <property type="entry name" value="DnaJ"/>
    <property type="match status" value="1"/>
</dbReference>
<name>A0AA39TUR4_ACESA</name>
<organism evidence="2 3">
    <name type="scientific">Acer saccharum</name>
    <name type="common">Sugar maple</name>
    <dbReference type="NCBI Taxonomy" id="4024"/>
    <lineage>
        <taxon>Eukaryota</taxon>
        <taxon>Viridiplantae</taxon>
        <taxon>Streptophyta</taxon>
        <taxon>Embryophyta</taxon>
        <taxon>Tracheophyta</taxon>
        <taxon>Spermatophyta</taxon>
        <taxon>Magnoliopsida</taxon>
        <taxon>eudicotyledons</taxon>
        <taxon>Gunneridae</taxon>
        <taxon>Pentapetalae</taxon>
        <taxon>rosids</taxon>
        <taxon>malvids</taxon>
        <taxon>Sapindales</taxon>
        <taxon>Sapindaceae</taxon>
        <taxon>Hippocastanoideae</taxon>
        <taxon>Acereae</taxon>
        <taxon>Acer</taxon>
    </lineage>
</organism>
<reference evidence="2" key="1">
    <citation type="journal article" date="2022" name="Plant J.">
        <title>Strategies of tolerance reflected in two North American maple genomes.</title>
        <authorList>
            <person name="McEvoy S.L."/>
            <person name="Sezen U.U."/>
            <person name="Trouern-Trend A."/>
            <person name="McMahon S.M."/>
            <person name="Schaberg P.G."/>
            <person name="Yang J."/>
            <person name="Wegrzyn J.L."/>
            <person name="Swenson N.G."/>
        </authorList>
    </citation>
    <scope>NUCLEOTIDE SEQUENCE</scope>
    <source>
        <strain evidence="2">NS2018</strain>
    </source>
</reference>
<dbReference type="InterPro" id="IPR036869">
    <property type="entry name" value="J_dom_sf"/>
</dbReference>
<dbReference type="SMART" id="SM00271">
    <property type="entry name" value="DnaJ"/>
    <property type="match status" value="1"/>
</dbReference>
<dbReference type="Proteomes" id="UP001168877">
    <property type="component" value="Unassembled WGS sequence"/>
</dbReference>
<dbReference type="GO" id="GO:0009507">
    <property type="term" value="C:chloroplast"/>
    <property type="evidence" value="ECO:0007669"/>
    <property type="project" value="TreeGrafter"/>
</dbReference>
<dbReference type="SUPFAM" id="SSF46565">
    <property type="entry name" value="Chaperone J-domain"/>
    <property type="match status" value="1"/>
</dbReference>
<accession>A0AA39TUR4</accession>
<keyword evidence="3" id="KW-1185">Reference proteome</keyword>
<evidence type="ECO:0000313" key="2">
    <source>
        <dbReference type="EMBL" id="KAK0607940.1"/>
    </source>
</evidence>
<dbReference type="PANTHER" id="PTHR45090:SF3">
    <property type="entry name" value="OS09G0368800 PROTEIN"/>
    <property type="match status" value="1"/>
</dbReference>
<dbReference type="EMBL" id="JAUESC010000001">
    <property type="protein sequence ID" value="KAK0607940.1"/>
    <property type="molecule type" value="Genomic_DNA"/>
</dbReference>
<dbReference type="AlphaFoldDB" id="A0AA39TUR4"/>
<gene>
    <name evidence="2" type="ORF">LWI29_022998</name>
</gene>
<evidence type="ECO:0000259" key="1">
    <source>
        <dbReference type="PROSITE" id="PS50076"/>
    </source>
</evidence>
<dbReference type="Pfam" id="PF00226">
    <property type="entry name" value="DnaJ"/>
    <property type="match status" value="1"/>
</dbReference>
<comment type="caution">
    <text evidence="2">The sequence shown here is derived from an EMBL/GenBank/DDBJ whole genome shotgun (WGS) entry which is preliminary data.</text>
</comment>
<reference evidence="2" key="2">
    <citation type="submission" date="2023-06" db="EMBL/GenBank/DDBJ databases">
        <authorList>
            <person name="Swenson N.G."/>
            <person name="Wegrzyn J.L."/>
            <person name="Mcevoy S.L."/>
        </authorList>
    </citation>
    <scope>NUCLEOTIDE SEQUENCE</scope>
    <source>
        <strain evidence="2">NS2018</strain>
        <tissue evidence="2">Leaf</tissue>
    </source>
</reference>
<proteinExistence type="predicted"/>
<dbReference type="PANTHER" id="PTHR45090">
    <property type="entry name" value="CHAPERONE PROTEIN DNAJ 20 CHLOROPLASTIC"/>
    <property type="match status" value="1"/>
</dbReference>
<sequence>MSAIHAQRWSKSNFYEVLSLGNSDSVGFEDIKKAYRRMALQYHPDVCPSYMKDESTKRFVELQKAYETLSNPVSRRIYDYELGLIDNYSLGFVSMEERTANFPTEVWERQLYGLKQRSAIRMKRKKFNLL</sequence>
<dbReference type="InterPro" id="IPR001623">
    <property type="entry name" value="DnaJ_domain"/>
</dbReference>